<comment type="similarity">
    <text evidence="2 10 11">Belongs to the TonB-dependent receptor family.</text>
</comment>
<name>A0ABW7FNS9_9BURK</name>
<gene>
    <name evidence="15" type="ORF">ACG0Z3_20120</name>
</gene>
<comment type="caution">
    <text evidence="15">The sequence shown here is derived from an EMBL/GenBank/DDBJ whole genome shotgun (WGS) entry which is preliminary data.</text>
</comment>
<evidence type="ECO:0000256" key="9">
    <source>
        <dbReference type="ARBA" id="ARBA00023237"/>
    </source>
</evidence>
<dbReference type="RefSeq" id="WP_394400937.1">
    <property type="nucleotide sequence ID" value="NZ_JBIGHW010000014.1"/>
</dbReference>
<accession>A0ABW7FNS9</accession>
<evidence type="ECO:0000256" key="4">
    <source>
        <dbReference type="ARBA" id="ARBA00022452"/>
    </source>
</evidence>
<keyword evidence="4 10" id="KW-1134">Transmembrane beta strand</keyword>
<dbReference type="InterPro" id="IPR000531">
    <property type="entry name" value="Beta-barrel_TonB"/>
</dbReference>
<keyword evidence="6 11" id="KW-0798">TonB box</keyword>
<dbReference type="Gene3D" id="2.170.130.10">
    <property type="entry name" value="TonB-dependent receptor, plug domain"/>
    <property type="match status" value="1"/>
</dbReference>
<dbReference type="Pfam" id="PF07715">
    <property type="entry name" value="Plug"/>
    <property type="match status" value="1"/>
</dbReference>
<evidence type="ECO:0000256" key="10">
    <source>
        <dbReference type="PROSITE-ProRule" id="PRU01360"/>
    </source>
</evidence>
<evidence type="ECO:0000313" key="15">
    <source>
        <dbReference type="EMBL" id="MFG6443003.1"/>
    </source>
</evidence>
<evidence type="ECO:0000259" key="14">
    <source>
        <dbReference type="Pfam" id="PF07715"/>
    </source>
</evidence>
<evidence type="ECO:0000313" key="16">
    <source>
        <dbReference type="Proteomes" id="UP001606301"/>
    </source>
</evidence>
<keyword evidence="5 10" id="KW-0812">Transmembrane</keyword>
<dbReference type="PROSITE" id="PS52016">
    <property type="entry name" value="TONB_DEPENDENT_REC_3"/>
    <property type="match status" value="1"/>
</dbReference>
<dbReference type="SUPFAM" id="SSF56935">
    <property type="entry name" value="Porins"/>
    <property type="match status" value="1"/>
</dbReference>
<dbReference type="InterPro" id="IPR036942">
    <property type="entry name" value="Beta-barrel_TonB_sf"/>
</dbReference>
<evidence type="ECO:0000256" key="5">
    <source>
        <dbReference type="ARBA" id="ARBA00022692"/>
    </source>
</evidence>
<dbReference type="InterPro" id="IPR012910">
    <property type="entry name" value="Plug_dom"/>
</dbReference>
<dbReference type="Proteomes" id="UP001606301">
    <property type="component" value="Unassembled WGS sequence"/>
</dbReference>
<dbReference type="PANTHER" id="PTHR40980">
    <property type="entry name" value="PLUG DOMAIN-CONTAINING PROTEIN"/>
    <property type="match status" value="1"/>
</dbReference>
<evidence type="ECO:0000256" key="7">
    <source>
        <dbReference type="ARBA" id="ARBA00023136"/>
    </source>
</evidence>
<dbReference type="InterPro" id="IPR037066">
    <property type="entry name" value="Plug_dom_sf"/>
</dbReference>
<dbReference type="EMBL" id="JBIGHW010000014">
    <property type="protein sequence ID" value="MFG6443003.1"/>
    <property type="molecule type" value="Genomic_DNA"/>
</dbReference>
<feature type="domain" description="TonB-dependent receptor plug" evidence="14">
    <location>
        <begin position="74"/>
        <end position="178"/>
    </location>
</feature>
<feature type="chain" id="PRO_5047031527" evidence="12">
    <location>
        <begin position="32"/>
        <end position="1045"/>
    </location>
</feature>
<evidence type="ECO:0000259" key="13">
    <source>
        <dbReference type="Pfam" id="PF00593"/>
    </source>
</evidence>
<evidence type="ECO:0000256" key="11">
    <source>
        <dbReference type="RuleBase" id="RU003357"/>
    </source>
</evidence>
<sequence length="1045" mass="112259">MLKLNSRHAPVMRWSPLAIAISAALAGQAQAQQVAAPAAAASASPAKTDANQLETVVVTGIRRSIQSAIDRKKNASTVQDSIIAEDIDQFPDKNVGEALSRITGVQLSREFGEGSQVSIRGVEPDLNRVEINGMRVLGSNGGAGRGAELRELASELIASIDVVKGSTADVAEGSVGGTVRINTRKPLDFTKRTVAASLSAEQGSLRGGAQPRASLLLADKFLDGKLGVMANLVYDNVHTRGDFARNTSWSFLRDWDGSAEKTVTSLNANAAAVTTPGGCASLAAADRAPCNAQWFDYSPRISRYGIWARDHKRSTAEVTAQYRFSKDFDAYVSHQVNTQAQKLNDMNFGTDFSAVNRLASGGAAPVYRADGTVQTAGTCGSVAAGTPAGMVVENHHVTQYTVGNCLNAAGQGGQGAFGTSARDFALDIESKYTTAGFKFRNDRWRVEGLLGDSKSDYKSESNNIVLTQNAPGLVVKLDGNRLPQFTFPTGYSPDSATSYVQAQLQYRPEATLNRERQAKLDFQYNLDHSFFQSVWFGGQATDASARRFTGGGFVVKNEGSLTNTDEVGDISTRSANVNQTLIFDPLYAGTAQRPNDTQTFINGGNRTSYVNGARMQEVINALRSSSPGTFFGGYGDAAGLPAGWMSPSYSAAVQSGFFDTSAFNHQNLYQTPGSDGKTYAQNPLFDVSEKVKAAYVRLDWGTEIAGLPLDGNVGLRYARTDFSAIGVRTDRTCNPTALTSCSALVNSNAVVAASGSYNDVLPSLNGTLQLLNGQLLVRGGWAKVMSRPAIDLLAPNVTCTTGSGLSSRGGDGTDDCSAGNPDLKPYRATKYDLSLEYYPSRDTQVSLATFRTDIDTYIRRNVVIRGVDYFGDGRLFDVTQSINGKGAKTQGIELAGRTALSFLPGWLSGFGVDANVTRMSFSYAQGNELISPLDNTVLPYPGMSKLAYNLGLWFDDGEFNARLAYHHRDKYYTGGNDVSGNPNFRDKTGYLDAKLQWKATKNLTLSVEGKNLTDQAELTYAGDLSRPNELAWSGRRYYVTLGYKL</sequence>
<keyword evidence="12" id="KW-0732">Signal</keyword>
<evidence type="ECO:0000256" key="6">
    <source>
        <dbReference type="ARBA" id="ARBA00023077"/>
    </source>
</evidence>
<feature type="signal peptide" evidence="12">
    <location>
        <begin position="1"/>
        <end position="31"/>
    </location>
</feature>
<protein>
    <submittedName>
        <fullName evidence="15">TonB-dependent receptor</fullName>
    </submittedName>
</protein>
<reference evidence="15 16" key="1">
    <citation type="submission" date="2024-08" db="EMBL/GenBank/DDBJ databases">
        <authorList>
            <person name="Lu H."/>
        </authorList>
    </citation>
    <scope>NUCLEOTIDE SEQUENCE [LARGE SCALE GENOMIC DNA]</scope>
    <source>
        <strain evidence="15 16">LKC17W</strain>
    </source>
</reference>
<dbReference type="InterPro" id="IPR010104">
    <property type="entry name" value="TonB_rcpt_bac"/>
</dbReference>
<keyword evidence="16" id="KW-1185">Reference proteome</keyword>
<comment type="subcellular location">
    <subcellularLocation>
        <location evidence="1 10">Cell outer membrane</location>
        <topology evidence="1 10">Multi-pass membrane protein</topology>
    </subcellularLocation>
</comment>
<dbReference type="Pfam" id="PF00593">
    <property type="entry name" value="TonB_dep_Rec_b-barrel"/>
    <property type="match status" value="1"/>
</dbReference>
<organism evidence="15 16">
    <name type="scientific">Pelomonas margarita</name>
    <dbReference type="NCBI Taxonomy" id="3299031"/>
    <lineage>
        <taxon>Bacteria</taxon>
        <taxon>Pseudomonadati</taxon>
        <taxon>Pseudomonadota</taxon>
        <taxon>Betaproteobacteria</taxon>
        <taxon>Burkholderiales</taxon>
        <taxon>Sphaerotilaceae</taxon>
        <taxon>Roseateles</taxon>
    </lineage>
</organism>
<dbReference type="PANTHER" id="PTHR40980:SF3">
    <property type="entry name" value="TONB-DEPENDENT RECEPTOR-LIKE BETA-BARREL DOMAIN-CONTAINING PROTEIN"/>
    <property type="match status" value="1"/>
</dbReference>
<evidence type="ECO:0000256" key="2">
    <source>
        <dbReference type="ARBA" id="ARBA00009810"/>
    </source>
</evidence>
<keyword evidence="8 15" id="KW-0675">Receptor</keyword>
<keyword evidence="3 10" id="KW-0813">Transport</keyword>
<evidence type="ECO:0000256" key="12">
    <source>
        <dbReference type="SAM" id="SignalP"/>
    </source>
</evidence>
<dbReference type="InterPro" id="IPR039426">
    <property type="entry name" value="TonB-dep_rcpt-like"/>
</dbReference>
<dbReference type="Gene3D" id="2.40.170.20">
    <property type="entry name" value="TonB-dependent receptor, beta-barrel domain"/>
    <property type="match status" value="1"/>
</dbReference>
<proteinExistence type="inferred from homology"/>
<dbReference type="NCBIfam" id="TIGR01782">
    <property type="entry name" value="TonB-Xanth-Caul"/>
    <property type="match status" value="1"/>
</dbReference>
<evidence type="ECO:0000256" key="3">
    <source>
        <dbReference type="ARBA" id="ARBA00022448"/>
    </source>
</evidence>
<feature type="domain" description="TonB-dependent receptor-like beta-barrel" evidence="13">
    <location>
        <begin position="506"/>
        <end position="1012"/>
    </location>
</feature>
<keyword evidence="7 10" id="KW-0472">Membrane</keyword>
<evidence type="ECO:0000256" key="8">
    <source>
        <dbReference type="ARBA" id="ARBA00023170"/>
    </source>
</evidence>
<evidence type="ECO:0000256" key="1">
    <source>
        <dbReference type="ARBA" id="ARBA00004571"/>
    </source>
</evidence>
<keyword evidence="9 10" id="KW-0998">Cell outer membrane</keyword>